<keyword evidence="3" id="KW-0808">Transferase</keyword>
<dbReference type="AlphaFoldDB" id="U5D6L0"/>
<evidence type="ECO:0000256" key="2">
    <source>
        <dbReference type="ARBA" id="ARBA00008361"/>
    </source>
</evidence>
<organism evidence="7 8">
    <name type="scientific">Amborella trichopoda</name>
    <dbReference type="NCBI Taxonomy" id="13333"/>
    <lineage>
        <taxon>Eukaryota</taxon>
        <taxon>Viridiplantae</taxon>
        <taxon>Streptophyta</taxon>
        <taxon>Embryophyta</taxon>
        <taxon>Tracheophyta</taxon>
        <taxon>Spermatophyta</taxon>
        <taxon>Magnoliopsida</taxon>
        <taxon>Amborellales</taxon>
        <taxon>Amborellaceae</taxon>
        <taxon>Amborella</taxon>
    </lineage>
</organism>
<evidence type="ECO:0000256" key="4">
    <source>
        <dbReference type="ARBA" id="ARBA00022968"/>
    </source>
</evidence>
<accession>U5D6L0</accession>
<dbReference type="Gene3D" id="3.40.50.150">
    <property type="entry name" value="Vaccinia Virus protein VP39"/>
    <property type="match status" value="1"/>
</dbReference>
<evidence type="ECO:0000256" key="3">
    <source>
        <dbReference type="ARBA" id="ARBA00022603"/>
    </source>
</evidence>
<keyword evidence="6" id="KW-0472">Membrane</keyword>
<dbReference type="GO" id="GO:0016020">
    <property type="term" value="C:membrane"/>
    <property type="evidence" value="ECO:0007669"/>
    <property type="project" value="UniProtKB-SubCell"/>
</dbReference>
<evidence type="ECO:0000256" key="1">
    <source>
        <dbReference type="ARBA" id="ARBA00004606"/>
    </source>
</evidence>
<dbReference type="GO" id="GO:0032259">
    <property type="term" value="P:methylation"/>
    <property type="evidence" value="ECO:0007669"/>
    <property type="project" value="UniProtKB-KW"/>
</dbReference>
<dbReference type="GO" id="GO:0008168">
    <property type="term" value="F:methyltransferase activity"/>
    <property type="evidence" value="ECO:0007669"/>
    <property type="project" value="UniProtKB-KW"/>
</dbReference>
<keyword evidence="3" id="KW-0489">Methyltransferase</keyword>
<keyword evidence="6" id="KW-0812">Transmembrane</keyword>
<evidence type="ECO:0000313" key="7">
    <source>
        <dbReference type="EMBL" id="ERN17890.1"/>
    </source>
</evidence>
<dbReference type="Proteomes" id="UP000017836">
    <property type="component" value="Unassembled WGS sequence"/>
</dbReference>
<reference evidence="8" key="1">
    <citation type="journal article" date="2013" name="Science">
        <title>The Amborella genome and the evolution of flowering plants.</title>
        <authorList>
            <consortium name="Amborella Genome Project"/>
        </authorList>
    </citation>
    <scope>NUCLEOTIDE SEQUENCE [LARGE SCALE GENOMIC DNA]</scope>
</reference>
<evidence type="ECO:0000256" key="6">
    <source>
        <dbReference type="SAM" id="Phobius"/>
    </source>
</evidence>
<protein>
    <recommendedName>
        <fullName evidence="9">Methyltransferase type 11 domain-containing protein</fullName>
    </recommendedName>
</protein>
<evidence type="ECO:0000256" key="5">
    <source>
        <dbReference type="ARBA" id="ARBA00037847"/>
    </source>
</evidence>
<evidence type="ECO:0000313" key="8">
    <source>
        <dbReference type="Proteomes" id="UP000017836"/>
    </source>
</evidence>
<dbReference type="KEGG" id="atr:18446240"/>
<feature type="transmembrane region" description="Helical" evidence="6">
    <location>
        <begin position="20"/>
        <end position="40"/>
    </location>
</feature>
<keyword evidence="6" id="KW-1133">Transmembrane helix</keyword>
<dbReference type="Gramene" id="ERN17890">
    <property type="protein sequence ID" value="ERN17890"/>
    <property type="gene ID" value="AMTR_s00047p00220710"/>
</dbReference>
<dbReference type="Pfam" id="PF03141">
    <property type="entry name" value="Methyltransf_29"/>
    <property type="match status" value="1"/>
</dbReference>
<keyword evidence="8" id="KW-1185">Reference proteome</keyword>
<dbReference type="InterPro" id="IPR004159">
    <property type="entry name" value="Put_SAM_MeTrfase"/>
</dbReference>
<dbReference type="EMBL" id="KI392311">
    <property type="protein sequence ID" value="ERN17890.1"/>
    <property type="molecule type" value="Genomic_DNA"/>
</dbReference>
<comment type="subcellular location">
    <subcellularLocation>
        <location evidence="5">Endomembrane system</location>
        <topology evidence="5">Single-pass membrane protein</topology>
    </subcellularLocation>
    <subcellularLocation>
        <location evidence="1">Membrane</location>
        <topology evidence="1">Single-pass type II membrane protein</topology>
    </subcellularLocation>
</comment>
<keyword evidence="4" id="KW-0735">Signal-anchor</keyword>
<proteinExistence type="inferred from homology"/>
<sequence length="494" mass="56075">MLNQTTISKPTYSRLRKCLLSPLFLLPLIIITISSIITTISAPNILCNSNGQNTQLPKHIFIQIGSIQAQLGTILHDLHTQPQNNQTRKYADSVLSIALSIDKLAHELSKVHNIETEEINAANKKREVIKINTVNVKRGENDTANAGRGGTNVGNVEREQVDVSNEEREDGSCTDRLFISKELEYYTVPKTNKNGRKNFLGLEAIYPSVGLACKALSVEVDTYMAYKPYEQCPDDWITIQKLMVMGCDPPPRRRCFSRYPKNFTSPISLSSSLWSLPSDNQVLWTHYKCKRFSCLLSKNVDRGFFKCSDCFNLTKQAWLYPTNASESAEFTIQEVLKLKPDEIRIGLDFSPTTGTFAAMMREKGVTVASATLNLGAPFSEVIALRGLLPLYLSIGSRLPFFDNTLDIVHSTLFLDGWIDLEFLEYILFDWDRVLRPGGILWIDRFFCAKEEMEKYLAVLMKLQYRKHLWRLVPKVDREGGELFFSAVMEKPSRA</sequence>
<dbReference type="HOGENOM" id="CLU_025910_2_0_1"/>
<dbReference type="InterPro" id="IPR053223">
    <property type="entry name" value="Prob_Methyltransferase"/>
</dbReference>
<name>U5D6L0_AMBTC</name>
<dbReference type="OrthoDB" id="2013003at2759"/>
<dbReference type="InterPro" id="IPR029063">
    <property type="entry name" value="SAM-dependent_MTases_sf"/>
</dbReference>
<dbReference type="eggNOG" id="ENOG502RC8Q">
    <property type="taxonomic scope" value="Eukaryota"/>
</dbReference>
<dbReference type="SUPFAM" id="SSF53335">
    <property type="entry name" value="S-adenosyl-L-methionine-dependent methyltransferases"/>
    <property type="match status" value="1"/>
</dbReference>
<dbReference type="GO" id="GO:0012505">
    <property type="term" value="C:endomembrane system"/>
    <property type="evidence" value="ECO:0007669"/>
    <property type="project" value="UniProtKB-SubCell"/>
</dbReference>
<dbReference type="PANTHER" id="PTHR44067:SF12">
    <property type="entry name" value="METHYLTRANSFERASE TYPE 11 DOMAIN-CONTAINING PROTEIN"/>
    <property type="match status" value="1"/>
</dbReference>
<comment type="similarity">
    <text evidence="2">Belongs to the methyltransferase superfamily.</text>
</comment>
<dbReference type="PANTHER" id="PTHR44067">
    <property type="entry name" value="S-ADENOSYL-L-METHIONINE-DEPENDENT METHYLTRANSFERASE SUPERFAMILY PROTEIN-RELATED"/>
    <property type="match status" value="1"/>
</dbReference>
<gene>
    <name evidence="7" type="ORF">AMTR_s00047p00220710</name>
</gene>
<evidence type="ECO:0008006" key="9">
    <source>
        <dbReference type="Google" id="ProtNLM"/>
    </source>
</evidence>